<evidence type="ECO:0000256" key="1">
    <source>
        <dbReference type="ARBA" id="ARBA00022908"/>
    </source>
</evidence>
<dbReference type="Gene3D" id="1.10.150.130">
    <property type="match status" value="1"/>
</dbReference>
<comment type="caution">
    <text evidence="6">The sequence shown here is derived from an EMBL/GenBank/DDBJ whole genome shotgun (WGS) entry which is preliminary data.</text>
</comment>
<dbReference type="PANTHER" id="PTHR30349">
    <property type="entry name" value="PHAGE INTEGRASE-RELATED"/>
    <property type="match status" value="1"/>
</dbReference>
<sequence length="197" mass="22571">MVESPRIEELLTTFLLDQDVNATSMQHYSKALRQYFTWISDNDLDLRYVDRATIIQYKQDLTDRGLSALSVATYLTVVRCFYTWTEANKHYPNVAAGVKSPRTEHKFRKRPLSAKQAADLLACFESNPRDYALVSLALRTGLRTVEIVRANICDIETIDGKRVLRVQGKGKIDRSDYVVLTDKCYMAMAEYLGTRKS</sequence>
<feature type="domain" description="Tyr recombinase" evidence="4">
    <location>
        <begin position="107"/>
        <end position="197"/>
    </location>
</feature>
<dbReference type="GO" id="GO:0015074">
    <property type="term" value="P:DNA integration"/>
    <property type="evidence" value="ECO:0007669"/>
    <property type="project" value="UniProtKB-KW"/>
</dbReference>
<dbReference type="AlphaFoldDB" id="X1GNQ7"/>
<accession>X1GNQ7</accession>
<evidence type="ECO:0000313" key="6">
    <source>
        <dbReference type="EMBL" id="GAH46465.1"/>
    </source>
</evidence>
<keyword evidence="1" id="KW-0229">DNA integration</keyword>
<evidence type="ECO:0008006" key="7">
    <source>
        <dbReference type="Google" id="ProtNLM"/>
    </source>
</evidence>
<dbReference type="Pfam" id="PF02899">
    <property type="entry name" value="Phage_int_SAM_1"/>
    <property type="match status" value="1"/>
</dbReference>
<name>X1GNQ7_9ZZZZ</name>
<reference evidence="6" key="1">
    <citation type="journal article" date="2014" name="Front. Microbiol.">
        <title>High frequency of phylogenetically diverse reductive dehalogenase-homologous genes in deep subseafloor sedimentary metagenomes.</title>
        <authorList>
            <person name="Kawai M."/>
            <person name="Futagami T."/>
            <person name="Toyoda A."/>
            <person name="Takaki Y."/>
            <person name="Nishi S."/>
            <person name="Hori S."/>
            <person name="Arai W."/>
            <person name="Tsubouchi T."/>
            <person name="Morono Y."/>
            <person name="Uchiyama I."/>
            <person name="Ito T."/>
            <person name="Fujiyama A."/>
            <person name="Inagaki F."/>
            <person name="Takami H."/>
        </authorList>
    </citation>
    <scope>NUCLEOTIDE SEQUENCE</scope>
    <source>
        <strain evidence="6">Expedition CK06-06</strain>
    </source>
</reference>
<organism evidence="6">
    <name type="scientific">marine sediment metagenome</name>
    <dbReference type="NCBI Taxonomy" id="412755"/>
    <lineage>
        <taxon>unclassified sequences</taxon>
        <taxon>metagenomes</taxon>
        <taxon>ecological metagenomes</taxon>
    </lineage>
</organism>
<evidence type="ECO:0000256" key="2">
    <source>
        <dbReference type="ARBA" id="ARBA00023125"/>
    </source>
</evidence>
<dbReference type="GO" id="GO:0006310">
    <property type="term" value="P:DNA recombination"/>
    <property type="evidence" value="ECO:0007669"/>
    <property type="project" value="UniProtKB-KW"/>
</dbReference>
<dbReference type="InterPro" id="IPR011010">
    <property type="entry name" value="DNA_brk_join_enz"/>
</dbReference>
<keyword evidence="3" id="KW-0233">DNA recombination</keyword>
<dbReference type="InterPro" id="IPR004107">
    <property type="entry name" value="Integrase_SAM-like_N"/>
</dbReference>
<feature type="domain" description="Core-binding (CB)" evidence="5">
    <location>
        <begin position="1"/>
        <end position="86"/>
    </location>
</feature>
<protein>
    <recommendedName>
        <fullName evidence="7">Tyr recombinase domain-containing protein</fullName>
    </recommendedName>
</protein>
<gene>
    <name evidence="6" type="ORF">S03H2_12316</name>
</gene>
<dbReference type="PROSITE" id="PS51898">
    <property type="entry name" value="TYR_RECOMBINASE"/>
    <property type="match status" value="1"/>
</dbReference>
<dbReference type="EMBL" id="BARU01006271">
    <property type="protein sequence ID" value="GAH46465.1"/>
    <property type="molecule type" value="Genomic_DNA"/>
</dbReference>
<dbReference type="GO" id="GO:0003677">
    <property type="term" value="F:DNA binding"/>
    <property type="evidence" value="ECO:0007669"/>
    <property type="project" value="UniProtKB-KW"/>
</dbReference>
<dbReference type="Pfam" id="PF00589">
    <property type="entry name" value="Phage_integrase"/>
    <property type="match status" value="1"/>
</dbReference>
<dbReference type="InterPro" id="IPR044068">
    <property type="entry name" value="CB"/>
</dbReference>
<dbReference type="InterPro" id="IPR010998">
    <property type="entry name" value="Integrase_recombinase_N"/>
</dbReference>
<evidence type="ECO:0000256" key="3">
    <source>
        <dbReference type="ARBA" id="ARBA00023172"/>
    </source>
</evidence>
<dbReference type="Gene3D" id="1.10.443.10">
    <property type="entry name" value="Intergrase catalytic core"/>
    <property type="match status" value="1"/>
</dbReference>
<keyword evidence="2" id="KW-0238">DNA-binding</keyword>
<evidence type="ECO:0000259" key="4">
    <source>
        <dbReference type="PROSITE" id="PS51898"/>
    </source>
</evidence>
<dbReference type="InterPro" id="IPR050090">
    <property type="entry name" value="Tyrosine_recombinase_XerCD"/>
</dbReference>
<dbReference type="InterPro" id="IPR002104">
    <property type="entry name" value="Integrase_catalytic"/>
</dbReference>
<dbReference type="PROSITE" id="PS51900">
    <property type="entry name" value="CB"/>
    <property type="match status" value="1"/>
</dbReference>
<dbReference type="SUPFAM" id="SSF56349">
    <property type="entry name" value="DNA breaking-rejoining enzymes"/>
    <property type="match status" value="1"/>
</dbReference>
<proteinExistence type="predicted"/>
<evidence type="ECO:0000259" key="5">
    <source>
        <dbReference type="PROSITE" id="PS51900"/>
    </source>
</evidence>
<feature type="non-terminal residue" evidence="6">
    <location>
        <position position="197"/>
    </location>
</feature>
<dbReference type="PANTHER" id="PTHR30349:SF41">
    <property type="entry name" value="INTEGRASE_RECOMBINASE PROTEIN MJ0367-RELATED"/>
    <property type="match status" value="1"/>
</dbReference>
<dbReference type="InterPro" id="IPR013762">
    <property type="entry name" value="Integrase-like_cat_sf"/>
</dbReference>